<protein>
    <submittedName>
        <fullName evidence="1">Uncharacterized protein</fullName>
    </submittedName>
</protein>
<proteinExistence type="predicted"/>
<dbReference type="AlphaFoldDB" id="A0AAE0XQ63"/>
<sequence length="79" mass="8810">MVTSVVPSLLAGRTGVPLRKLCGLHHCFVYVLIGSWPNVNSEVPGWIIPVDKNQIISFGSTNTEISRRHGRDRQNNLKE</sequence>
<organism evidence="1 2">
    <name type="scientific">Elysia crispata</name>
    <name type="common">lettuce slug</name>
    <dbReference type="NCBI Taxonomy" id="231223"/>
    <lineage>
        <taxon>Eukaryota</taxon>
        <taxon>Metazoa</taxon>
        <taxon>Spiralia</taxon>
        <taxon>Lophotrochozoa</taxon>
        <taxon>Mollusca</taxon>
        <taxon>Gastropoda</taxon>
        <taxon>Heterobranchia</taxon>
        <taxon>Euthyneura</taxon>
        <taxon>Panpulmonata</taxon>
        <taxon>Sacoglossa</taxon>
        <taxon>Placobranchoidea</taxon>
        <taxon>Plakobranchidae</taxon>
        <taxon>Elysia</taxon>
    </lineage>
</organism>
<evidence type="ECO:0000313" key="1">
    <source>
        <dbReference type="EMBL" id="KAK3702691.1"/>
    </source>
</evidence>
<name>A0AAE0XQ63_9GAST</name>
<evidence type="ECO:0000313" key="2">
    <source>
        <dbReference type="Proteomes" id="UP001283361"/>
    </source>
</evidence>
<keyword evidence="2" id="KW-1185">Reference proteome</keyword>
<dbReference type="EMBL" id="JAWDGP010007852">
    <property type="protein sequence ID" value="KAK3702691.1"/>
    <property type="molecule type" value="Genomic_DNA"/>
</dbReference>
<accession>A0AAE0XQ63</accession>
<gene>
    <name evidence="1" type="ORF">RRG08_042679</name>
</gene>
<comment type="caution">
    <text evidence="1">The sequence shown here is derived from an EMBL/GenBank/DDBJ whole genome shotgun (WGS) entry which is preliminary data.</text>
</comment>
<reference evidence="1" key="1">
    <citation type="journal article" date="2023" name="G3 (Bethesda)">
        <title>A reference genome for the long-term kleptoplast-retaining sea slug Elysia crispata morphotype clarki.</title>
        <authorList>
            <person name="Eastman K.E."/>
            <person name="Pendleton A.L."/>
            <person name="Shaikh M.A."/>
            <person name="Suttiyut T."/>
            <person name="Ogas R."/>
            <person name="Tomko P."/>
            <person name="Gavelis G."/>
            <person name="Widhalm J.R."/>
            <person name="Wisecaver J.H."/>
        </authorList>
    </citation>
    <scope>NUCLEOTIDE SEQUENCE</scope>
    <source>
        <strain evidence="1">ECLA1</strain>
    </source>
</reference>
<dbReference type="Proteomes" id="UP001283361">
    <property type="component" value="Unassembled WGS sequence"/>
</dbReference>